<feature type="region of interest" description="Disordered" evidence="8">
    <location>
        <begin position="1"/>
        <end position="23"/>
    </location>
</feature>
<dbReference type="InterPro" id="IPR000276">
    <property type="entry name" value="GPCR_Rhodpsn"/>
</dbReference>
<dbReference type="OrthoDB" id="5969463at2759"/>
<sequence>MSGEMYHLVPAGPNSSAPPCPADGTGPVAELDRQFAQLQLPVIVLLLFVCIFGTVGNLLVITVSVHRRRKSSATVFILALAGVDLLISAVAVPMRVFSYFRYSYR</sequence>
<accession>A0A8K0A8W5</accession>
<organism evidence="11 12">
    <name type="scientific">Branchiostoma lanceolatum</name>
    <name type="common">Common lancelet</name>
    <name type="synonym">Amphioxus lanceolatum</name>
    <dbReference type="NCBI Taxonomy" id="7740"/>
    <lineage>
        <taxon>Eukaryota</taxon>
        <taxon>Metazoa</taxon>
        <taxon>Chordata</taxon>
        <taxon>Cephalochordata</taxon>
        <taxon>Leptocardii</taxon>
        <taxon>Amphioxiformes</taxon>
        <taxon>Branchiostomatidae</taxon>
        <taxon>Branchiostoma</taxon>
    </lineage>
</organism>
<dbReference type="Gene3D" id="1.20.1070.10">
    <property type="entry name" value="Rhodopsin 7-helix transmembrane proteins"/>
    <property type="match status" value="1"/>
</dbReference>
<dbReference type="Proteomes" id="UP000838412">
    <property type="component" value="Chromosome 7"/>
</dbReference>
<evidence type="ECO:0000313" key="11">
    <source>
        <dbReference type="EMBL" id="CAH1270825.1"/>
    </source>
</evidence>
<dbReference type="EMBL" id="OV696692">
    <property type="protein sequence ID" value="CAH1270825.1"/>
    <property type="molecule type" value="Genomic_DNA"/>
</dbReference>
<gene>
    <name evidence="11" type="primary">Hypp4457</name>
    <name evidence="11" type="ORF">BLAG_LOCUS23001</name>
</gene>
<evidence type="ECO:0000256" key="3">
    <source>
        <dbReference type="ARBA" id="ARBA00022989"/>
    </source>
</evidence>
<evidence type="ECO:0000313" key="12">
    <source>
        <dbReference type="Proteomes" id="UP000838412"/>
    </source>
</evidence>
<feature type="transmembrane region" description="Helical" evidence="9">
    <location>
        <begin position="40"/>
        <end position="63"/>
    </location>
</feature>
<evidence type="ECO:0000256" key="5">
    <source>
        <dbReference type="ARBA" id="ARBA00023136"/>
    </source>
</evidence>
<evidence type="ECO:0000256" key="2">
    <source>
        <dbReference type="ARBA" id="ARBA00022692"/>
    </source>
</evidence>
<keyword evidence="12" id="KW-1185">Reference proteome</keyword>
<evidence type="ECO:0000256" key="4">
    <source>
        <dbReference type="ARBA" id="ARBA00023040"/>
    </source>
</evidence>
<dbReference type="PRINTS" id="PR00237">
    <property type="entry name" value="GPCRRHODOPSN"/>
</dbReference>
<dbReference type="SUPFAM" id="SSF81321">
    <property type="entry name" value="Family A G protein-coupled receptor-like"/>
    <property type="match status" value="1"/>
</dbReference>
<dbReference type="PANTHER" id="PTHR24238:SF47">
    <property type="entry name" value="ECDYSTEROIDS_DOPAMINE RECEPTOR-RELATED"/>
    <property type="match status" value="1"/>
</dbReference>
<feature type="domain" description="G-protein coupled receptors family 1 profile" evidence="10">
    <location>
        <begin position="56"/>
        <end position="105"/>
    </location>
</feature>
<dbReference type="AlphaFoldDB" id="A0A8K0A8W5"/>
<evidence type="ECO:0000256" key="1">
    <source>
        <dbReference type="ARBA" id="ARBA00004141"/>
    </source>
</evidence>
<keyword evidence="5 9" id="KW-0472">Membrane</keyword>
<keyword evidence="6" id="KW-0675">Receptor</keyword>
<evidence type="ECO:0000256" key="7">
    <source>
        <dbReference type="ARBA" id="ARBA00023224"/>
    </source>
</evidence>
<evidence type="ECO:0000256" key="6">
    <source>
        <dbReference type="ARBA" id="ARBA00023170"/>
    </source>
</evidence>
<dbReference type="GO" id="GO:0004930">
    <property type="term" value="F:G protein-coupled receptor activity"/>
    <property type="evidence" value="ECO:0007669"/>
    <property type="project" value="UniProtKB-KW"/>
</dbReference>
<keyword evidence="3 9" id="KW-1133">Transmembrane helix</keyword>
<dbReference type="PROSITE" id="PS50262">
    <property type="entry name" value="G_PROTEIN_RECEP_F1_2"/>
    <property type="match status" value="1"/>
</dbReference>
<keyword evidence="4" id="KW-0297">G-protein coupled receptor</keyword>
<evidence type="ECO:0000256" key="9">
    <source>
        <dbReference type="SAM" id="Phobius"/>
    </source>
</evidence>
<protein>
    <submittedName>
        <fullName evidence="11">Hypp4457 protein</fullName>
    </submittedName>
</protein>
<keyword evidence="7" id="KW-0807">Transducer</keyword>
<comment type="subcellular location">
    <subcellularLocation>
        <location evidence="1">Membrane</location>
        <topology evidence="1">Multi-pass membrane protein</topology>
    </subcellularLocation>
</comment>
<proteinExistence type="predicted"/>
<name>A0A8K0A8W5_BRALA</name>
<dbReference type="GO" id="GO:0016020">
    <property type="term" value="C:membrane"/>
    <property type="evidence" value="ECO:0007669"/>
    <property type="project" value="UniProtKB-SubCell"/>
</dbReference>
<evidence type="ECO:0000256" key="8">
    <source>
        <dbReference type="SAM" id="MobiDB-lite"/>
    </source>
</evidence>
<reference evidence="11" key="1">
    <citation type="submission" date="2022-01" db="EMBL/GenBank/DDBJ databases">
        <authorList>
            <person name="Braso-Vives M."/>
        </authorList>
    </citation>
    <scope>NUCLEOTIDE SEQUENCE</scope>
</reference>
<feature type="transmembrane region" description="Helical" evidence="9">
    <location>
        <begin position="75"/>
        <end position="97"/>
    </location>
</feature>
<dbReference type="PANTHER" id="PTHR24238">
    <property type="entry name" value="G-PROTEIN COUPLED RECEPTOR"/>
    <property type="match status" value="1"/>
</dbReference>
<keyword evidence="2 9" id="KW-0812">Transmembrane</keyword>
<evidence type="ECO:0000259" key="10">
    <source>
        <dbReference type="PROSITE" id="PS50262"/>
    </source>
</evidence>
<dbReference type="InterPro" id="IPR017452">
    <property type="entry name" value="GPCR_Rhodpsn_7TM"/>
</dbReference>